<proteinExistence type="inferred from homology"/>
<dbReference type="OMA" id="FMHSVGQ"/>
<dbReference type="GO" id="GO:0006955">
    <property type="term" value="P:immune response"/>
    <property type="evidence" value="ECO:0007669"/>
    <property type="project" value="InterPro"/>
</dbReference>
<evidence type="ECO:0000256" key="1">
    <source>
        <dbReference type="ARBA" id="ARBA00004613"/>
    </source>
</evidence>
<comment type="similarity">
    <text evidence="2">Belongs to the LIF/OSM family.</text>
</comment>
<dbReference type="AlphaFoldDB" id="A0A8C6W3H5"/>
<keyword evidence="4" id="KW-0964">Secreted</keyword>
<dbReference type="PROSITE" id="PS00590">
    <property type="entry name" value="LIF_OSM"/>
    <property type="match status" value="1"/>
</dbReference>
<comment type="subcellular location">
    <subcellularLocation>
        <location evidence="1">Secreted</location>
    </subcellularLocation>
</comment>
<dbReference type="PANTHER" id="PTHR14261">
    <property type="entry name" value="ONCOSTATIN M"/>
    <property type="match status" value="1"/>
</dbReference>
<accession>A0A8C6W3H5</accession>
<evidence type="ECO:0000256" key="7">
    <source>
        <dbReference type="SAM" id="MobiDB-lite"/>
    </source>
</evidence>
<dbReference type="GO" id="GO:0005147">
    <property type="term" value="F:oncostatin-M receptor binding"/>
    <property type="evidence" value="ECO:0007669"/>
    <property type="project" value="InterPro"/>
</dbReference>
<evidence type="ECO:0008006" key="11">
    <source>
        <dbReference type="Google" id="ProtNLM"/>
    </source>
</evidence>
<feature type="chain" id="PRO_5034311972" description="Oncostatin-M" evidence="8">
    <location>
        <begin position="26"/>
        <end position="235"/>
    </location>
</feature>
<evidence type="ECO:0000256" key="3">
    <source>
        <dbReference type="ARBA" id="ARBA00022514"/>
    </source>
</evidence>
<evidence type="ECO:0000256" key="5">
    <source>
        <dbReference type="ARBA" id="ARBA00022729"/>
    </source>
</evidence>
<organism evidence="9 10">
    <name type="scientific">Nannospalax galili</name>
    <name type="common">Northern Israeli blind subterranean mole rat</name>
    <name type="synonym">Spalax galili</name>
    <dbReference type="NCBI Taxonomy" id="1026970"/>
    <lineage>
        <taxon>Eukaryota</taxon>
        <taxon>Metazoa</taxon>
        <taxon>Chordata</taxon>
        <taxon>Craniata</taxon>
        <taxon>Vertebrata</taxon>
        <taxon>Euteleostomi</taxon>
        <taxon>Mammalia</taxon>
        <taxon>Eutheria</taxon>
        <taxon>Euarchontoglires</taxon>
        <taxon>Glires</taxon>
        <taxon>Rodentia</taxon>
        <taxon>Myomorpha</taxon>
        <taxon>Muroidea</taxon>
        <taxon>Spalacidae</taxon>
        <taxon>Spalacinae</taxon>
        <taxon>Nannospalax</taxon>
    </lineage>
</organism>
<keyword evidence="10" id="KW-1185">Reference proteome</keyword>
<dbReference type="InterPro" id="IPR039578">
    <property type="entry name" value="OSM"/>
</dbReference>
<dbReference type="SMART" id="SM00080">
    <property type="entry name" value="LIF_OSM"/>
    <property type="match status" value="1"/>
</dbReference>
<keyword evidence="3" id="KW-0202">Cytokine</keyword>
<evidence type="ECO:0000256" key="4">
    <source>
        <dbReference type="ARBA" id="ARBA00022525"/>
    </source>
</evidence>
<dbReference type="Proteomes" id="UP000694381">
    <property type="component" value="Unassembled WGS sequence"/>
</dbReference>
<sequence>MQAQFPQKTLLSLVLSLLLLSAALAMPGCSSSYQMLLSQLQRLANDTEDPRSLAEPYMHHQSLNTTTLRKSCTEHPAAFPSEDALRALSKLDFLHTIDTMLGQVQHRVEALKQQFVRTQNFPQLENAEYKIRGIRNNVYCMSWLLRRSQKTLEPTQTSSRALLSPAPTSDTFQAKLDSCRFLWGYHSFMGSVGRVFSEWGDSLSRSRRHSPRRALHKRAHGFRHSRSSQRPMPRS</sequence>
<dbReference type="GO" id="GO:0005125">
    <property type="term" value="F:cytokine activity"/>
    <property type="evidence" value="ECO:0007669"/>
    <property type="project" value="UniProtKB-KW"/>
</dbReference>
<protein>
    <recommendedName>
        <fullName evidence="11">Oncostatin-M</fullName>
    </recommendedName>
</protein>
<feature type="compositionally biased region" description="Basic residues" evidence="7">
    <location>
        <begin position="205"/>
        <end position="227"/>
    </location>
</feature>
<evidence type="ECO:0000313" key="10">
    <source>
        <dbReference type="Proteomes" id="UP000694381"/>
    </source>
</evidence>
<dbReference type="GO" id="GO:0005615">
    <property type="term" value="C:extracellular space"/>
    <property type="evidence" value="ECO:0007669"/>
    <property type="project" value="UniProtKB-KW"/>
</dbReference>
<keyword evidence="6" id="KW-1015">Disulfide bond</keyword>
<feature type="region of interest" description="Disordered" evidence="7">
    <location>
        <begin position="204"/>
        <end position="235"/>
    </location>
</feature>
<dbReference type="GO" id="GO:0023051">
    <property type="term" value="P:regulation of signaling"/>
    <property type="evidence" value="ECO:0007669"/>
    <property type="project" value="UniProtKB-ARBA"/>
</dbReference>
<dbReference type="GeneTree" id="ENSGT00390000004850"/>
<evidence type="ECO:0000256" key="8">
    <source>
        <dbReference type="SAM" id="SignalP"/>
    </source>
</evidence>
<dbReference type="SUPFAM" id="SSF47266">
    <property type="entry name" value="4-helical cytokines"/>
    <property type="match status" value="1"/>
</dbReference>
<dbReference type="InterPro" id="IPR009079">
    <property type="entry name" value="4_helix_cytokine-like_core"/>
</dbReference>
<evidence type="ECO:0000256" key="2">
    <source>
        <dbReference type="ARBA" id="ARBA00005971"/>
    </source>
</evidence>
<reference evidence="9" key="2">
    <citation type="submission" date="2025-09" db="UniProtKB">
        <authorList>
            <consortium name="Ensembl"/>
        </authorList>
    </citation>
    <scope>IDENTIFICATION</scope>
</reference>
<evidence type="ECO:0000256" key="6">
    <source>
        <dbReference type="ARBA" id="ARBA00023157"/>
    </source>
</evidence>
<dbReference type="Pfam" id="PF01291">
    <property type="entry name" value="LIF_OSM"/>
    <property type="match status" value="1"/>
</dbReference>
<dbReference type="InterPro" id="IPR019827">
    <property type="entry name" value="Leukemia_IF/oncostatin_CS"/>
</dbReference>
<dbReference type="Ensembl" id="ENSNGAT00000007773.1">
    <property type="protein sequence ID" value="ENSNGAP00000004703.1"/>
    <property type="gene ID" value="ENSNGAG00000006390.1"/>
</dbReference>
<gene>
    <name evidence="9" type="primary">Osm</name>
</gene>
<dbReference type="GO" id="GO:0010646">
    <property type="term" value="P:regulation of cell communication"/>
    <property type="evidence" value="ECO:0007669"/>
    <property type="project" value="UniProtKB-ARBA"/>
</dbReference>
<dbReference type="GO" id="GO:0038165">
    <property type="term" value="P:oncostatin-M-mediated signaling pathway"/>
    <property type="evidence" value="ECO:0007669"/>
    <property type="project" value="InterPro"/>
</dbReference>
<name>A0A8C6W3H5_NANGA</name>
<evidence type="ECO:0000313" key="9">
    <source>
        <dbReference type="Ensembl" id="ENSNGAP00000004703.1"/>
    </source>
</evidence>
<dbReference type="Gene3D" id="1.20.1250.10">
    <property type="match status" value="1"/>
</dbReference>
<keyword evidence="5 8" id="KW-0732">Signal</keyword>
<dbReference type="PANTHER" id="PTHR14261:SF0">
    <property type="entry name" value="ONCOSTATIN-M"/>
    <property type="match status" value="1"/>
</dbReference>
<feature type="signal peptide" evidence="8">
    <location>
        <begin position="1"/>
        <end position="25"/>
    </location>
</feature>
<dbReference type="InterPro" id="IPR001581">
    <property type="entry name" value="Leukemia_IF/oncostatin"/>
</dbReference>
<reference evidence="9" key="1">
    <citation type="submission" date="2025-08" db="UniProtKB">
        <authorList>
            <consortium name="Ensembl"/>
        </authorList>
    </citation>
    <scope>IDENTIFICATION</scope>
</reference>